<dbReference type="GO" id="GO:0008234">
    <property type="term" value="F:cysteine-type peptidase activity"/>
    <property type="evidence" value="ECO:0007669"/>
    <property type="project" value="UniProtKB-KW"/>
</dbReference>
<comment type="similarity">
    <text evidence="1">Belongs to the peptidase C1 family.</text>
</comment>
<dbReference type="InterPro" id="IPR013128">
    <property type="entry name" value="Peptidase_C1A"/>
</dbReference>
<dbReference type="InterPro" id="IPR000169">
    <property type="entry name" value="Pept_cys_AS"/>
</dbReference>
<dbReference type="CDD" id="cd02620">
    <property type="entry name" value="Peptidase_C1A_CathepsinB"/>
    <property type="match status" value="1"/>
</dbReference>
<dbReference type="Pfam" id="PF00112">
    <property type="entry name" value="Peptidase_C1"/>
    <property type="match status" value="1"/>
</dbReference>
<dbReference type="EMBL" id="KN549968">
    <property type="protein sequence ID" value="KHJ95431.1"/>
    <property type="molecule type" value="Genomic_DNA"/>
</dbReference>
<evidence type="ECO:0000256" key="8">
    <source>
        <dbReference type="ARBA" id="ARBA00023180"/>
    </source>
</evidence>
<dbReference type="GO" id="GO:0006508">
    <property type="term" value="P:proteolysis"/>
    <property type="evidence" value="ECO:0007669"/>
    <property type="project" value="UniProtKB-KW"/>
</dbReference>
<proteinExistence type="inferred from homology"/>
<dbReference type="OrthoDB" id="640249at2759"/>
<evidence type="ECO:0000256" key="1">
    <source>
        <dbReference type="ARBA" id="ARBA00008455"/>
    </source>
</evidence>
<keyword evidence="3" id="KW-0732">Signal</keyword>
<evidence type="ECO:0000256" key="6">
    <source>
        <dbReference type="ARBA" id="ARBA00023145"/>
    </source>
</evidence>
<dbReference type="SMART" id="SM00645">
    <property type="entry name" value="Pept_C1"/>
    <property type="match status" value="1"/>
</dbReference>
<keyword evidence="4" id="KW-0378">Hydrolase</keyword>
<evidence type="ECO:0000256" key="3">
    <source>
        <dbReference type="ARBA" id="ARBA00022729"/>
    </source>
</evidence>
<feature type="domain" description="Peptidase C1A papain C-terminal" evidence="10">
    <location>
        <begin position="119"/>
        <end position="370"/>
    </location>
</feature>
<dbReference type="PANTHER" id="PTHR12411">
    <property type="entry name" value="CYSTEINE PROTEASE FAMILY C1-RELATED"/>
    <property type="match status" value="1"/>
</dbReference>
<organism evidence="11 12">
    <name type="scientific">Oesophagostomum dentatum</name>
    <name type="common">Nodular worm</name>
    <dbReference type="NCBI Taxonomy" id="61180"/>
    <lineage>
        <taxon>Eukaryota</taxon>
        <taxon>Metazoa</taxon>
        <taxon>Ecdysozoa</taxon>
        <taxon>Nematoda</taxon>
        <taxon>Chromadorea</taxon>
        <taxon>Rhabditida</taxon>
        <taxon>Rhabditina</taxon>
        <taxon>Rhabditomorpha</taxon>
        <taxon>Strongyloidea</taxon>
        <taxon>Strongylidae</taxon>
        <taxon>Oesophagostomum</taxon>
    </lineage>
</organism>
<keyword evidence="5" id="KW-0788">Thiol protease</keyword>
<dbReference type="InterPro" id="IPR038765">
    <property type="entry name" value="Papain-like_cys_pep_sf"/>
</dbReference>
<dbReference type="SUPFAM" id="SSF54001">
    <property type="entry name" value="Cysteine proteinases"/>
    <property type="match status" value="1"/>
</dbReference>
<evidence type="ECO:0000256" key="7">
    <source>
        <dbReference type="ARBA" id="ARBA00023157"/>
    </source>
</evidence>
<dbReference type="AlphaFoldDB" id="A0A0B1TH39"/>
<evidence type="ECO:0000256" key="2">
    <source>
        <dbReference type="ARBA" id="ARBA00022670"/>
    </source>
</evidence>
<evidence type="ECO:0000256" key="5">
    <source>
        <dbReference type="ARBA" id="ARBA00022807"/>
    </source>
</evidence>
<dbReference type="FunFam" id="3.90.70.10:FF:000031">
    <property type="entry name" value="Cathepsin B"/>
    <property type="match status" value="1"/>
</dbReference>
<dbReference type="PRINTS" id="PR00705">
    <property type="entry name" value="PAPAIN"/>
</dbReference>
<name>A0A0B1TH39_OESDE</name>
<sequence length="375" mass="42790">MKRVPMSHKKNTFHRSRLSADFMVKFAFVVTFLVTISDSANVNNQNLLEAERRPEETLDDTDLVNYVNKNQKLWKAEFNERYSSLNEVTRRNILGVRDVHLPNEAFSRLSRTRFSNISVPDTFDSREWWKECKSIGSIRDQSSCGSCWAFGAAEAITDRICIASRGTITPTISAEEILSCCDTCGYGCSGGYPLKAWDYWVENGIVTGGDYGTNVSRYQKNFTFQDTCQPYPFPSCHKHANYSVPSQCSHAPFATPKCSHECNENYAQDFERDKHFGMISYGIEKDELTIRKELMKYGPIEVVFLVYTDFFHYRSGIYKHTAGLLAGGHAVKLIGWGKEHGTPYWLIANSWGNYWGDKGCSLCSVKFWVLGWLKN</sequence>
<keyword evidence="6" id="KW-0865">Zymogen</keyword>
<protein>
    <submittedName>
        <fullName evidence="11">Papain family cysteine protease</fullName>
    </submittedName>
</protein>
<dbReference type="Gene3D" id="3.90.70.10">
    <property type="entry name" value="Cysteine proteinases"/>
    <property type="match status" value="1"/>
</dbReference>
<keyword evidence="2 11" id="KW-0645">Protease</keyword>
<accession>A0A0B1TH39</accession>
<evidence type="ECO:0000259" key="10">
    <source>
        <dbReference type="SMART" id="SM00645"/>
    </source>
</evidence>
<dbReference type="PROSITE" id="PS00639">
    <property type="entry name" value="THIOL_PROTEASE_HIS"/>
    <property type="match status" value="1"/>
</dbReference>
<gene>
    <name evidence="11" type="ORF">OESDEN_04625</name>
</gene>
<evidence type="ECO:0000313" key="11">
    <source>
        <dbReference type="EMBL" id="KHJ95431.1"/>
    </source>
</evidence>
<reference evidence="11 12" key="1">
    <citation type="submission" date="2014-03" db="EMBL/GenBank/DDBJ databases">
        <title>Draft genome of the hookworm Oesophagostomum dentatum.</title>
        <authorList>
            <person name="Mitreva M."/>
        </authorList>
    </citation>
    <scope>NUCLEOTIDE SEQUENCE [LARGE SCALE GENOMIC DNA]</scope>
    <source>
        <strain evidence="11 12">OD-Hann</strain>
    </source>
</reference>
<evidence type="ECO:0000256" key="9">
    <source>
        <dbReference type="ARBA" id="ARBA00057399"/>
    </source>
</evidence>
<dbReference type="InterPro" id="IPR025660">
    <property type="entry name" value="Pept_his_AS"/>
</dbReference>
<keyword evidence="7" id="KW-1015">Disulfide bond</keyword>
<keyword evidence="12" id="KW-1185">Reference proteome</keyword>
<dbReference type="InterPro" id="IPR000668">
    <property type="entry name" value="Peptidase_C1A_C"/>
</dbReference>
<evidence type="ECO:0000313" key="12">
    <source>
        <dbReference type="Proteomes" id="UP000053660"/>
    </source>
</evidence>
<evidence type="ECO:0000256" key="4">
    <source>
        <dbReference type="ARBA" id="ARBA00022801"/>
    </source>
</evidence>
<keyword evidence="8" id="KW-0325">Glycoprotein</keyword>
<dbReference type="Proteomes" id="UP000053660">
    <property type="component" value="Unassembled WGS sequence"/>
</dbReference>
<dbReference type="PROSITE" id="PS00139">
    <property type="entry name" value="THIOL_PROTEASE_CYS"/>
    <property type="match status" value="1"/>
</dbReference>
<comment type="function">
    <text evidence="9">Expression of the protease correlates with blood-feeding and suggests a role for the protease in blood digestion.</text>
</comment>